<accession>A0ABQ9JFX9</accession>
<dbReference type="InterPro" id="IPR031942">
    <property type="entry name" value="DUF4774"/>
</dbReference>
<gene>
    <name evidence="3" type="ORF">NQ317_016487</name>
</gene>
<feature type="region of interest" description="Disordered" evidence="1">
    <location>
        <begin position="349"/>
        <end position="373"/>
    </location>
</feature>
<sequence>MVVDGLETGDPIYGRRDHLVRTAQQLQKEPTSPQQQQNLQQQQAQHLQLQQQQLNQLQYEPNKQNENIVPILNVKQGPFSPGLPYDLYLSPQLQYPDFNSIQRDPVFPRLQLQLVFYGPGGQGQPILINPGSPPGQFFVAGYPKPAHIPPIEKDAEEIPTNPARIPPLPSKPLARTPEKLETFNEDKFEYPVRAGGDSVATPNQNPQLIPQPNLKPGHRFFILNGEDLFTYPFQSDPQVNLKYDQPEQIPIAAYQQPQIPQQRDTGVNTLPIQTILLRNGVTNQIANVQDLGIQQKLPENFVTLNQGSQDPFFRSSLPISIPTHSGESIQQVGEGKSNDAVVIDAKGDEAVSGANSGSNTGTTSALQKSAEPSTAQAAPGALALAGVGGVAGAAPRGTALVGKGGLAISSPQATAVAGTKNNSEKDKNPNSRAK</sequence>
<proteinExistence type="predicted"/>
<feature type="region of interest" description="Disordered" evidence="1">
    <location>
        <begin position="411"/>
        <end position="434"/>
    </location>
</feature>
<protein>
    <recommendedName>
        <fullName evidence="2">DUF4774 domain-containing protein</fullName>
    </recommendedName>
</protein>
<name>A0ABQ9JFX9_9CUCU</name>
<dbReference type="EMBL" id="JAPWTJ010000613">
    <property type="protein sequence ID" value="KAJ8976888.1"/>
    <property type="molecule type" value="Genomic_DNA"/>
</dbReference>
<evidence type="ECO:0000256" key="1">
    <source>
        <dbReference type="SAM" id="MobiDB-lite"/>
    </source>
</evidence>
<reference evidence="3" key="1">
    <citation type="journal article" date="2023" name="Insect Mol. Biol.">
        <title>Genome sequencing provides insights into the evolution of gene families encoding plant cell wall-degrading enzymes in longhorned beetles.</title>
        <authorList>
            <person name="Shin N.R."/>
            <person name="Okamura Y."/>
            <person name="Kirsch R."/>
            <person name="Pauchet Y."/>
        </authorList>
    </citation>
    <scope>NUCLEOTIDE SEQUENCE</scope>
    <source>
        <strain evidence="3">MMC_N1</strain>
    </source>
</reference>
<keyword evidence="4" id="KW-1185">Reference proteome</keyword>
<evidence type="ECO:0000313" key="4">
    <source>
        <dbReference type="Proteomes" id="UP001162164"/>
    </source>
</evidence>
<evidence type="ECO:0000313" key="3">
    <source>
        <dbReference type="EMBL" id="KAJ8976888.1"/>
    </source>
</evidence>
<dbReference type="Proteomes" id="UP001162164">
    <property type="component" value="Unassembled WGS sequence"/>
</dbReference>
<organism evidence="3 4">
    <name type="scientific">Molorchus minor</name>
    <dbReference type="NCBI Taxonomy" id="1323400"/>
    <lineage>
        <taxon>Eukaryota</taxon>
        <taxon>Metazoa</taxon>
        <taxon>Ecdysozoa</taxon>
        <taxon>Arthropoda</taxon>
        <taxon>Hexapoda</taxon>
        <taxon>Insecta</taxon>
        <taxon>Pterygota</taxon>
        <taxon>Neoptera</taxon>
        <taxon>Endopterygota</taxon>
        <taxon>Coleoptera</taxon>
        <taxon>Polyphaga</taxon>
        <taxon>Cucujiformia</taxon>
        <taxon>Chrysomeloidea</taxon>
        <taxon>Cerambycidae</taxon>
        <taxon>Lamiinae</taxon>
        <taxon>Monochamini</taxon>
        <taxon>Molorchus</taxon>
    </lineage>
</organism>
<comment type="caution">
    <text evidence="3">The sequence shown here is derived from an EMBL/GenBank/DDBJ whole genome shotgun (WGS) entry which is preliminary data.</text>
</comment>
<feature type="compositionally biased region" description="Basic and acidic residues" evidence="1">
    <location>
        <begin position="422"/>
        <end position="434"/>
    </location>
</feature>
<feature type="compositionally biased region" description="Polar residues" evidence="1">
    <location>
        <begin position="353"/>
        <end position="373"/>
    </location>
</feature>
<feature type="domain" description="DUF4774" evidence="2">
    <location>
        <begin position="375"/>
        <end position="419"/>
    </location>
</feature>
<evidence type="ECO:0000259" key="2">
    <source>
        <dbReference type="Pfam" id="PF15999"/>
    </source>
</evidence>
<dbReference type="Pfam" id="PF15999">
    <property type="entry name" value="DUF4774"/>
    <property type="match status" value="1"/>
</dbReference>